<sequence>MGHTWLQLICLFVWSLLCSSIKIIDNGLAPPEIVHTPSISTKPRCKISAPPLDLIFILDSSGSLRDKFQDEVDIIRRIIKHVTIGPSATRVMLVQFSGTQHLEFDFNKFHDREELMAALDVLRHVSGITRIGGAFEFTMNIMLNVSNGMRDSSVPKVLYLLSDGRTHDYPKDWQMADLLRNKIPNIDIWAYGTGDYVAMEAIKNYTRDEKKVVTNQNLQQLEPQFDPYKGTEICEKIPSCIKGSDKPLDLMLVVDASESLDSHFKKQIDFAIERVLAHINVNPVAVRMALITYSGSFFVHFTFNNLRFYNNTAIEEHLRALRSIRGTTSTHLALQEALRLLTSTDPNVGITTMAVSITPRPGVDEAELLMIAGDKSRVFTPDNLQDFETEFTKYIGFGCEGLELDKNSKPLIRGATDIRCDESSVTLVVRTQKEMSGLVYAQNYHDDAKCLKVTNGSAREVSITFQQGTCGVTKIKSAYAEGYTFNVTIVLQFHPIILTRADQGLEVGCFVPQKLTQQEREMAVVKVPADTSCTYRLHRYSPSQCVALDAKVGESLYHRWQCDSPPDYQYLVHDCFVESERNTMQILDSEGCEIDPHFLETPNYSKFGSGTAEPYVFQEMSVFKFPADDNISFKCLISLCNMNFPDSACAQSIPPRCSKRQSPFAVRQRREAQIQSPVRIESKSAGSRERRQIVVTKPGFYMTLRVETRMLNVLLSESIRRKSAVKYCDIS</sequence>
<keyword evidence="12" id="KW-1185">Reference proteome</keyword>
<keyword evidence="7" id="KW-0472">Membrane</keyword>
<dbReference type="Pfam" id="PF25057">
    <property type="entry name" value="CUT_N"/>
    <property type="match status" value="1"/>
</dbReference>
<dbReference type="Pfam" id="PF25301">
    <property type="entry name" value="CUT_C"/>
    <property type="match status" value="1"/>
</dbReference>
<evidence type="ECO:0000256" key="1">
    <source>
        <dbReference type="ARBA" id="ARBA00004251"/>
    </source>
</evidence>
<keyword evidence="6" id="KW-1133">Transmembrane helix</keyword>
<reference evidence="11 12" key="1">
    <citation type="journal article" date="2017" name="Curr. Biol.">
        <title>Genome architecture and evolution of a unichromosomal asexual nematode.</title>
        <authorList>
            <person name="Fradin H."/>
            <person name="Zegar C."/>
            <person name="Gutwein M."/>
            <person name="Lucas J."/>
            <person name="Kovtun M."/>
            <person name="Corcoran D."/>
            <person name="Baugh L.R."/>
            <person name="Kiontke K."/>
            <person name="Gunsalus K."/>
            <person name="Fitch D.H."/>
            <person name="Piano F."/>
        </authorList>
    </citation>
    <scope>NUCLEOTIDE SEQUENCE [LARGE SCALE GENOMIC DNA]</scope>
    <source>
        <strain evidence="11">PF1309</strain>
    </source>
</reference>
<name>A0A2A2LL59_9BILA</name>
<evidence type="ECO:0008006" key="13">
    <source>
        <dbReference type="Google" id="ProtNLM"/>
    </source>
</evidence>
<evidence type="ECO:0000259" key="10">
    <source>
        <dbReference type="PROSITE" id="PS51034"/>
    </source>
</evidence>
<protein>
    <recommendedName>
        <fullName evidence="13">ZP domain-containing protein</fullName>
    </recommendedName>
</protein>
<dbReference type="InterPro" id="IPR051962">
    <property type="entry name" value="Cuticlin"/>
</dbReference>
<dbReference type="GO" id="GO:0005886">
    <property type="term" value="C:plasma membrane"/>
    <property type="evidence" value="ECO:0007669"/>
    <property type="project" value="UniProtKB-SubCell"/>
</dbReference>
<dbReference type="InterPro" id="IPR056953">
    <property type="entry name" value="CUT_N"/>
</dbReference>
<evidence type="ECO:0000256" key="3">
    <source>
        <dbReference type="ARBA" id="ARBA00022475"/>
    </source>
</evidence>
<evidence type="ECO:0000313" key="11">
    <source>
        <dbReference type="EMBL" id="PAV86953.1"/>
    </source>
</evidence>
<evidence type="ECO:0000256" key="2">
    <source>
        <dbReference type="ARBA" id="ARBA00022460"/>
    </source>
</evidence>
<organism evidence="11 12">
    <name type="scientific">Diploscapter pachys</name>
    <dbReference type="NCBI Taxonomy" id="2018661"/>
    <lineage>
        <taxon>Eukaryota</taxon>
        <taxon>Metazoa</taxon>
        <taxon>Ecdysozoa</taxon>
        <taxon>Nematoda</taxon>
        <taxon>Chromadorea</taxon>
        <taxon>Rhabditida</taxon>
        <taxon>Rhabditina</taxon>
        <taxon>Rhabditomorpha</taxon>
        <taxon>Rhabditoidea</taxon>
        <taxon>Rhabditidae</taxon>
        <taxon>Diploscapter</taxon>
    </lineage>
</organism>
<dbReference type="Proteomes" id="UP000218231">
    <property type="component" value="Unassembled WGS sequence"/>
</dbReference>
<dbReference type="AlphaFoldDB" id="A0A2A2LL59"/>
<feature type="chain" id="PRO_5012674650" description="ZP domain-containing protein" evidence="8">
    <location>
        <begin position="21"/>
        <end position="731"/>
    </location>
</feature>
<evidence type="ECO:0000256" key="4">
    <source>
        <dbReference type="ARBA" id="ARBA00022692"/>
    </source>
</evidence>
<dbReference type="PANTHER" id="PTHR22907">
    <property type="entry name" value="GH04558P"/>
    <property type="match status" value="1"/>
</dbReference>
<feature type="domain" description="VWFA" evidence="9">
    <location>
        <begin position="53"/>
        <end position="228"/>
    </location>
</feature>
<dbReference type="SMART" id="SM00241">
    <property type="entry name" value="ZP"/>
    <property type="match status" value="1"/>
</dbReference>
<keyword evidence="5 8" id="KW-0732">Signal</keyword>
<dbReference type="InterPro" id="IPR057475">
    <property type="entry name" value="CUT_C"/>
</dbReference>
<evidence type="ECO:0000256" key="8">
    <source>
        <dbReference type="SAM" id="SignalP"/>
    </source>
</evidence>
<dbReference type="OrthoDB" id="6022609at2759"/>
<dbReference type="GO" id="GO:0042302">
    <property type="term" value="F:structural constituent of cuticle"/>
    <property type="evidence" value="ECO:0007669"/>
    <property type="project" value="UniProtKB-KW"/>
</dbReference>
<evidence type="ECO:0000256" key="6">
    <source>
        <dbReference type="ARBA" id="ARBA00022989"/>
    </source>
</evidence>
<evidence type="ECO:0000313" key="12">
    <source>
        <dbReference type="Proteomes" id="UP000218231"/>
    </source>
</evidence>
<accession>A0A2A2LL59</accession>
<dbReference type="PRINTS" id="PR00453">
    <property type="entry name" value="VWFADOMAIN"/>
</dbReference>
<feature type="domain" description="VWFA" evidence="9">
    <location>
        <begin position="249"/>
        <end position="404"/>
    </location>
</feature>
<proteinExistence type="predicted"/>
<dbReference type="SMART" id="SM00327">
    <property type="entry name" value="VWA"/>
    <property type="match status" value="2"/>
</dbReference>
<dbReference type="PROSITE" id="PS50234">
    <property type="entry name" value="VWFA"/>
    <property type="match status" value="2"/>
</dbReference>
<comment type="subcellular location">
    <subcellularLocation>
        <location evidence="1">Cell membrane</location>
        <topology evidence="1">Single-pass type I membrane protein</topology>
    </subcellularLocation>
</comment>
<dbReference type="InterPro" id="IPR042235">
    <property type="entry name" value="ZP-C_dom"/>
</dbReference>
<evidence type="ECO:0000256" key="7">
    <source>
        <dbReference type="ARBA" id="ARBA00023136"/>
    </source>
</evidence>
<keyword evidence="3" id="KW-1003">Cell membrane</keyword>
<dbReference type="Gene3D" id="3.40.50.410">
    <property type="entry name" value="von Willebrand factor, type A domain"/>
    <property type="match status" value="2"/>
</dbReference>
<feature type="signal peptide" evidence="8">
    <location>
        <begin position="1"/>
        <end position="20"/>
    </location>
</feature>
<dbReference type="PANTHER" id="PTHR22907:SF53">
    <property type="entry name" value="VON WILLEBRAND FACTOR TYPE A DOMAIN PROTEIN"/>
    <property type="match status" value="1"/>
</dbReference>
<feature type="domain" description="ZP" evidence="10">
    <location>
        <begin position="419"/>
        <end position="656"/>
    </location>
</feature>
<dbReference type="InterPro" id="IPR002035">
    <property type="entry name" value="VWF_A"/>
</dbReference>
<dbReference type="InterPro" id="IPR001507">
    <property type="entry name" value="ZP_dom"/>
</dbReference>
<dbReference type="PROSITE" id="PS51034">
    <property type="entry name" value="ZP_2"/>
    <property type="match status" value="1"/>
</dbReference>
<evidence type="ECO:0000259" key="9">
    <source>
        <dbReference type="PROSITE" id="PS50234"/>
    </source>
</evidence>
<comment type="caution">
    <text evidence="11">The sequence shown here is derived from an EMBL/GenBank/DDBJ whole genome shotgun (WGS) entry which is preliminary data.</text>
</comment>
<keyword evidence="2" id="KW-0193">Cuticle</keyword>
<dbReference type="Pfam" id="PF00092">
    <property type="entry name" value="VWA"/>
    <property type="match status" value="2"/>
</dbReference>
<keyword evidence="4" id="KW-0812">Transmembrane</keyword>
<dbReference type="SUPFAM" id="SSF53300">
    <property type="entry name" value="vWA-like"/>
    <property type="match status" value="2"/>
</dbReference>
<dbReference type="STRING" id="2018661.A0A2A2LL59"/>
<evidence type="ECO:0000256" key="5">
    <source>
        <dbReference type="ARBA" id="ARBA00022729"/>
    </source>
</evidence>
<dbReference type="Gene3D" id="2.60.40.4100">
    <property type="entry name" value="Zona pellucida, ZP-C domain"/>
    <property type="match status" value="1"/>
</dbReference>
<gene>
    <name evidence="11" type="ORF">WR25_25621</name>
</gene>
<dbReference type="InterPro" id="IPR036465">
    <property type="entry name" value="vWFA_dom_sf"/>
</dbReference>
<dbReference type="EMBL" id="LIAE01006616">
    <property type="protein sequence ID" value="PAV86953.1"/>
    <property type="molecule type" value="Genomic_DNA"/>
</dbReference>